<protein>
    <submittedName>
        <fullName evidence="1">Uncharacterized protein</fullName>
    </submittedName>
</protein>
<proteinExistence type="predicted"/>
<sequence length="94" mass="10324">MRRSSIHDITSVGDGDILTPQGPAIELCCSWKSEPKISRTPPQHPAAAACVGIYGGPTIRQLIYEPPCPYRCPGTYPMLHTSCHRCTIQRTTDD</sequence>
<evidence type="ECO:0000313" key="2">
    <source>
        <dbReference type="Proteomes" id="UP001472677"/>
    </source>
</evidence>
<reference evidence="1 2" key="1">
    <citation type="journal article" date="2024" name="G3 (Bethesda)">
        <title>Genome assembly of Hibiscus sabdariffa L. provides insights into metabolisms of medicinal natural products.</title>
        <authorList>
            <person name="Kim T."/>
        </authorList>
    </citation>
    <scope>NUCLEOTIDE SEQUENCE [LARGE SCALE GENOMIC DNA]</scope>
    <source>
        <strain evidence="1">TK-2024</strain>
        <tissue evidence="1">Old leaves</tissue>
    </source>
</reference>
<keyword evidence="2" id="KW-1185">Reference proteome</keyword>
<gene>
    <name evidence="1" type="ORF">V6N12_006969</name>
</gene>
<dbReference type="Proteomes" id="UP001472677">
    <property type="component" value="Unassembled WGS sequence"/>
</dbReference>
<name>A0ABR2F0C6_9ROSI</name>
<accession>A0ABR2F0C6</accession>
<dbReference type="EMBL" id="JBBPBM010000009">
    <property type="protein sequence ID" value="KAK8568416.1"/>
    <property type="molecule type" value="Genomic_DNA"/>
</dbReference>
<evidence type="ECO:0000313" key="1">
    <source>
        <dbReference type="EMBL" id="KAK8568416.1"/>
    </source>
</evidence>
<organism evidence="1 2">
    <name type="scientific">Hibiscus sabdariffa</name>
    <name type="common">roselle</name>
    <dbReference type="NCBI Taxonomy" id="183260"/>
    <lineage>
        <taxon>Eukaryota</taxon>
        <taxon>Viridiplantae</taxon>
        <taxon>Streptophyta</taxon>
        <taxon>Embryophyta</taxon>
        <taxon>Tracheophyta</taxon>
        <taxon>Spermatophyta</taxon>
        <taxon>Magnoliopsida</taxon>
        <taxon>eudicotyledons</taxon>
        <taxon>Gunneridae</taxon>
        <taxon>Pentapetalae</taxon>
        <taxon>rosids</taxon>
        <taxon>malvids</taxon>
        <taxon>Malvales</taxon>
        <taxon>Malvaceae</taxon>
        <taxon>Malvoideae</taxon>
        <taxon>Hibiscus</taxon>
    </lineage>
</organism>
<comment type="caution">
    <text evidence="1">The sequence shown here is derived from an EMBL/GenBank/DDBJ whole genome shotgun (WGS) entry which is preliminary data.</text>
</comment>